<comment type="caution">
    <text evidence="1">The sequence shown here is derived from an EMBL/GenBank/DDBJ whole genome shotgun (WGS) entry which is preliminary data.</text>
</comment>
<evidence type="ECO:0000313" key="1">
    <source>
        <dbReference type="EMBL" id="MCY1073801.1"/>
    </source>
</evidence>
<reference evidence="1 2" key="1">
    <citation type="submission" date="2022-11" db="EMBL/GenBank/DDBJ databases">
        <title>Minimal conservation of predation-associated metabolite biosynthetic gene clusters underscores biosynthetic potential of Myxococcota including descriptions for ten novel species: Archangium lansinium sp. nov., Myxococcus landrumus sp. nov., Nannocystis bai.</title>
        <authorList>
            <person name="Ahearne A."/>
            <person name="Stevens C."/>
            <person name="Phillips K."/>
        </authorList>
    </citation>
    <scope>NUCLEOTIDE SEQUENCE [LARGE SCALE GENOMIC DNA]</scope>
    <source>
        <strain evidence="1 2">MIWBW</strain>
    </source>
</reference>
<proteinExistence type="predicted"/>
<sequence length="109" mass="12035">MAVGRPAPWKAGAGKDGAAASFVLRRFSDARVERVPTQEDIARVKERFPDAVVQVLCSPGERLSDHDQDVGSYRYGIINLGAPTREELFARYAQVERMLPFRFGSPSAP</sequence>
<keyword evidence="2" id="KW-1185">Reference proteome</keyword>
<gene>
    <name evidence="1" type="ORF">OV287_04830</name>
</gene>
<name>A0ABT3ZWP2_9BACT</name>
<organism evidence="1 2">
    <name type="scientific">Archangium lansingense</name>
    <dbReference type="NCBI Taxonomy" id="2995310"/>
    <lineage>
        <taxon>Bacteria</taxon>
        <taxon>Pseudomonadati</taxon>
        <taxon>Myxococcota</taxon>
        <taxon>Myxococcia</taxon>
        <taxon>Myxococcales</taxon>
        <taxon>Cystobacterineae</taxon>
        <taxon>Archangiaceae</taxon>
        <taxon>Archangium</taxon>
    </lineage>
</organism>
<dbReference type="Proteomes" id="UP001207654">
    <property type="component" value="Unassembled WGS sequence"/>
</dbReference>
<dbReference type="EMBL" id="JAPNKA010000001">
    <property type="protein sequence ID" value="MCY1073801.1"/>
    <property type="molecule type" value="Genomic_DNA"/>
</dbReference>
<accession>A0ABT3ZWP2</accession>
<protein>
    <submittedName>
        <fullName evidence="1">Uncharacterized protein</fullName>
    </submittedName>
</protein>
<evidence type="ECO:0000313" key="2">
    <source>
        <dbReference type="Proteomes" id="UP001207654"/>
    </source>
</evidence>
<dbReference type="RefSeq" id="WP_267532793.1">
    <property type="nucleotide sequence ID" value="NZ_JAPNKA010000001.1"/>
</dbReference>